<feature type="non-terminal residue" evidence="4">
    <location>
        <position position="1"/>
    </location>
</feature>
<reference evidence="4" key="1">
    <citation type="submission" date="2021-03" db="EMBL/GenBank/DDBJ databases">
        <title>novel species isolated from a fishpond in China.</title>
        <authorList>
            <person name="Lu H."/>
            <person name="Cai Z."/>
        </authorList>
    </citation>
    <scope>NUCLEOTIDE SEQUENCE</scope>
    <source>
        <strain evidence="4">JCM 30855</strain>
    </source>
</reference>
<evidence type="ECO:0000313" key="4">
    <source>
        <dbReference type="EMBL" id="MBN7827919.1"/>
    </source>
</evidence>
<name>A0A939DSF8_9ALTE</name>
<feature type="domain" description="Beta-ketoacyl synthase-like N-terminal" evidence="3">
    <location>
        <begin position="3"/>
        <end position="120"/>
    </location>
</feature>
<dbReference type="GO" id="GO:0006633">
    <property type="term" value="P:fatty acid biosynthetic process"/>
    <property type="evidence" value="ECO:0007669"/>
    <property type="project" value="TreeGrafter"/>
</dbReference>
<dbReference type="GO" id="GO:0005829">
    <property type="term" value="C:cytosol"/>
    <property type="evidence" value="ECO:0007669"/>
    <property type="project" value="TreeGrafter"/>
</dbReference>
<gene>
    <name evidence="4" type="ORF">J0A66_22055</name>
</gene>
<evidence type="ECO:0000313" key="5">
    <source>
        <dbReference type="Proteomes" id="UP000664654"/>
    </source>
</evidence>
<dbReference type="Gene3D" id="3.40.47.10">
    <property type="match status" value="1"/>
</dbReference>
<dbReference type="PANTHER" id="PTHR11712">
    <property type="entry name" value="POLYKETIDE SYNTHASE-RELATED"/>
    <property type="match status" value="1"/>
</dbReference>
<accession>A0A939DSF8</accession>
<dbReference type="InterPro" id="IPR000794">
    <property type="entry name" value="Beta-ketoacyl_synthase"/>
</dbReference>
<dbReference type="PANTHER" id="PTHR11712:SF336">
    <property type="entry name" value="3-OXOACYL-[ACYL-CARRIER-PROTEIN] SYNTHASE, MITOCHONDRIAL"/>
    <property type="match status" value="1"/>
</dbReference>
<comment type="caution">
    <text evidence="4">The sequence shown here is derived from an EMBL/GenBank/DDBJ whole genome shotgun (WGS) entry which is preliminary data.</text>
</comment>
<organism evidence="4 5">
    <name type="scientific">Bowmanella dokdonensis</name>
    <dbReference type="NCBI Taxonomy" id="751969"/>
    <lineage>
        <taxon>Bacteria</taxon>
        <taxon>Pseudomonadati</taxon>
        <taxon>Pseudomonadota</taxon>
        <taxon>Gammaproteobacteria</taxon>
        <taxon>Alteromonadales</taxon>
        <taxon>Alteromonadaceae</taxon>
        <taxon>Bowmanella</taxon>
    </lineage>
</organism>
<evidence type="ECO:0000259" key="3">
    <source>
        <dbReference type="Pfam" id="PF00109"/>
    </source>
</evidence>
<dbReference type="InterPro" id="IPR016039">
    <property type="entry name" value="Thiolase-like"/>
</dbReference>
<evidence type="ECO:0000256" key="2">
    <source>
        <dbReference type="ARBA" id="ARBA00022679"/>
    </source>
</evidence>
<dbReference type="AlphaFoldDB" id="A0A939DSF8"/>
<sequence length="123" mass="12942">GLDTTSTWNALLRGESGIGNIESFDVSNFSTRFAGAVKGFDVEQYMPKKESKKMDLFIQYGVAAGMQALKDSGLQISEANAGRVGVAVGSGIGGLGLIEENHSKLLASGPRKISPFFVPSTIT</sequence>
<dbReference type="GO" id="GO:0004315">
    <property type="term" value="F:3-oxoacyl-[acyl-carrier-protein] synthase activity"/>
    <property type="evidence" value="ECO:0007669"/>
    <property type="project" value="TreeGrafter"/>
</dbReference>
<feature type="non-terminal residue" evidence="4">
    <location>
        <position position="123"/>
    </location>
</feature>
<dbReference type="Proteomes" id="UP000664654">
    <property type="component" value="Unassembled WGS sequence"/>
</dbReference>
<evidence type="ECO:0000256" key="1">
    <source>
        <dbReference type="ARBA" id="ARBA00005189"/>
    </source>
</evidence>
<dbReference type="EMBL" id="JAFKCV010000164">
    <property type="protein sequence ID" value="MBN7827919.1"/>
    <property type="molecule type" value="Genomic_DNA"/>
</dbReference>
<keyword evidence="2" id="KW-0808">Transferase</keyword>
<comment type="pathway">
    <text evidence="1">Lipid metabolism.</text>
</comment>
<dbReference type="SUPFAM" id="SSF53901">
    <property type="entry name" value="Thiolase-like"/>
    <property type="match status" value="1"/>
</dbReference>
<dbReference type="InterPro" id="IPR014030">
    <property type="entry name" value="Ketoacyl_synth_N"/>
</dbReference>
<protein>
    <submittedName>
        <fullName evidence="4">Beta-ketoacyl-ACP synthase II</fullName>
    </submittedName>
</protein>
<keyword evidence="5" id="KW-1185">Reference proteome</keyword>
<proteinExistence type="predicted"/>
<dbReference type="Pfam" id="PF00109">
    <property type="entry name" value="ketoacyl-synt"/>
    <property type="match status" value="1"/>
</dbReference>